<protein>
    <recommendedName>
        <fullName evidence="3">histidine kinase</fullName>
        <ecNumber evidence="3">2.7.13.3</ecNumber>
    </recommendedName>
</protein>
<dbReference type="InterPro" id="IPR036890">
    <property type="entry name" value="HATPase_C_sf"/>
</dbReference>
<keyword evidence="6" id="KW-0597">Phosphoprotein</keyword>
<evidence type="ECO:0000313" key="18">
    <source>
        <dbReference type="EMBL" id="RCW87875.1"/>
    </source>
</evidence>
<keyword evidence="4" id="KW-1003">Cell membrane</keyword>
<evidence type="ECO:0000313" key="19">
    <source>
        <dbReference type="Proteomes" id="UP000253324"/>
    </source>
</evidence>
<feature type="transmembrane region" description="Helical" evidence="15">
    <location>
        <begin position="12"/>
        <end position="33"/>
    </location>
</feature>
<keyword evidence="14 15" id="KW-0472">Membrane</keyword>
<evidence type="ECO:0000256" key="14">
    <source>
        <dbReference type="ARBA" id="ARBA00023136"/>
    </source>
</evidence>
<dbReference type="EMBL" id="QPJM01000001">
    <property type="protein sequence ID" value="RCW87875.1"/>
    <property type="molecule type" value="Genomic_DNA"/>
</dbReference>
<evidence type="ECO:0000259" key="16">
    <source>
        <dbReference type="PROSITE" id="PS50109"/>
    </source>
</evidence>
<dbReference type="RefSeq" id="WP_114428416.1">
    <property type="nucleotide sequence ID" value="NZ_QPJM01000001.1"/>
</dbReference>
<dbReference type="PROSITE" id="PS50885">
    <property type="entry name" value="HAMP"/>
    <property type="match status" value="1"/>
</dbReference>
<dbReference type="InterPro" id="IPR036097">
    <property type="entry name" value="HisK_dim/P_sf"/>
</dbReference>
<feature type="transmembrane region" description="Helical" evidence="15">
    <location>
        <begin position="162"/>
        <end position="189"/>
    </location>
</feature>
<dbReference type="PRINTS" id="PR00344">
    <property type="entry name" value="BCTRLSENSOR"/>
</dbReference>
<feature type="domain" description="HAMP" evidence="17">
    <location>
        <begin position="182"/>
        <end position="235"/>
    </location>
</feature>
<reference evidence="18 19" key="1">
    <citation type="submission" date="2018-07" db="EMBL/GenBank/DDBJ databases">
        <title>Genomic Encyclopedia of Type Strains, Phase III (KMG-III): the genomes of soil and plant-associated and newly described type strains.</title>
        <authorList>
            <person name="Whitman W."/>
        </authorList>
    </citation>
    <scope>NUCLEOTIDE SEQUENCE [LARGE SCALE GENOMIC DNA]</scope>
    <source>
        <strain evidence="18 19">31-25a</strain>
    </source>
</reference>
<dbReference type="Proteomes" id="UP000253324">
    <property type="component" value="Unassembled WGS sequence"/>
</dbReference>
<dbReference type="SUPFAM" id="SSF55874">
    <property type="entry name" value="ATPase domain of HSP90 chaperone/DNA topoisomerase II/histidine kinase"/>
    <property type="match status" value="1"/>
</dbReference>
<dbReference type="CDD" id="cd00082">
    <property type="entry name" value="HisKA"/>
    <property type="match status" value="1"/>
</dbReference>
<evidence type="ECO:0000256" key="6">
    <source>
        <dbReference type="ARBA" id="ARBA00022553"/>
    </source>
</evidence>
<dbReference type="GO" id="GO:0005886">
    <property type="term" value="C:plasma membrane"/>
    <property type="evidence" value="ECO:0007669"/>
    <property type="project" value="UniProtKB-SubCell"/>
</dbReference>
<keyword evidence="7" id="KW-0808">Transferase</keyword>
<evidence type="ECO:0000256" key="10">
    <source>
        <dbReference type="ARBA" id="ARBA00022777"/>
    </source>
</evidence>
<comment type="caution">
    <text evidence="18">The sequence shown here is derived from an EMBL/GenBank/DDBJ whole genome shotgun (WGS) entry which is preliminary data.</text>
</comment>
<dbReference type="GO" id="GO:0005524">
    <property type="term" value="F:ATP binding"/>
    <property type="evidence" value="ECO:0007669"/>
    <property type="project" value="UniProtKB-KW"/>
</dbReference>
<sequence>MIDRFWKASIRLQFIVFASIPVPAIVICIIAILPEPFIFQNEKLLMVKGAQIELIVTQIRNARNESEIENLVKSSAPLGLELKVVQWGDVSGERDRQEDDHLISDELRDVLPADFEAVVLEHTTGSQRHSTLAVRLDPRRALEIGFSGADISPSSFSTIVEFIAKVLVLMLPMLLLVLYIGTMITSPLVRFAEAAKRLRLDGSEEELFAAKGAKELRTLATSLNNMRRRIRKMVDDRTRMLTAVSHDLRTPLTRLRMRVERSKDAASRDAMLADISTLTTMIEDSLQYLTSTATVETLRKVDISSLLQTITSEFSDLGHNVIYKGPERFAYLCKRKAMIRAVTNIVENAVRFGTTVSVELHNNSRGGVDIVVCDNGPGIESDLHEKVLEPFFKADEARTPNSNGGFGLGLSIADEIVRGHGGAVLIENASPRGLRVTIRLPSAQVVPYQTSNASAANSEGLTQKVLAEEK</sequence>
<keyword evidence="11" id="KW-0067">ATP-binding</keyword>
<dbReference type="Pfam" id="PF02518">
    <property type="entry name" value="HATPase_c"/>
    <property type="match status" value="1"/>
</dbReference>
<dbReference type="Gene3D" id="3.30.565.10">
    <property type="entry name" value="Histidine kinase-like ATPase, C-terminal domain"/>
    <property type="match status" value="1"/>
</dbReference>
<dbReference type="InterPro" id="IPR050980">
    <property type="entry name" value="2C_sensor_his_kinase"/>
</dbReference>
<dbReference type="OrthoDB" id="9804645at2"/>
<keyword evidence="12 15" id="KW-1133">Transmembrane helix</keyword>
<evidence type="ECO:0000256" key="4">
    <source>
        <dbReference type="ARBA" id="ARBA00022475"/>
    </source>
</evidence>
<dbReference type="Pfam" id="PF00672">
    <property type="entry name" value="HAMP"/>
    <property type="match status" value="1"/>
</dbReference>
<dbReference type="PROSITE" id="PS50109">
    <property type="entry name" value="HIS_KIN"/>
    <property type="match status" value="1"/>
</dbReference>
<dbReference type="SUPFAM" id="SSF47384">
    <property type="entry name" value="Homodimeric domain of signal transducing histidine kinase"/>
    <property type="match status" value="1"/>
</dbReference>
<evidence type="ECO:0000256" key="3">
    <source>
        <dbReference type="ARBA" id="ARBA00012438"/>
    </source>
</evidence>
<evidence type="ECO:0000256" key="2">
    <source>
        <dbReference type="ARBA" id="ARBA00004429"/>
    </source>
</evidence>
<evidence type="ECO:0000256" key="5">
    <source>
        <dbReference type="ARBA" id="ARBA00022519"/>
    </source>
</evidence>
<keyword evidence="10 18" id="KW-0418">Kinase</keyword>
<evidence type="ECO:0000256" key="15">
    <source>
        <dbReference type="SAM" id="Phobius"/>
    </source>
</evidence>
<dbReference type="InterPro" id="IPR003594">
    <property type="entry name" value="HATPase_dom"/>
</dbReference>
<dbReference type="PANTHER" id="PTHR44936">
    <property type="entry name" value="SENSOR PROTEIN CREC"/>
    <property type="match status" value="1"/>
</dbReference>
<comment type="catalytic activity">
    <reaction evidence="1">
        <text>ATP + protein L-histidine = ADP + protein N-phospho-L-histidine.</text>
        <dbReference type="EC" id="2.7.13.3"/>
    </reaction>
</comment>
<accession>A0A368Z5Z2</accession>
<keyword evidence="19" id="KW-1185">Reference proteome</keyword>
<dbReference type="SUPFAM" id="SSF158472">
    <property type="entry name" value="HAMP domain-like"/>
    <property type="match status" value="1"/>
</dbReference>
<evidence type="ECO:0000256" key="11">
    <source>
        <dbReference type="ARBA" id="ARBA00022840"/>
    </source>
</evidence>
<evidence type="ECO:0000256" key="9">
    <source>
        <dbReference type="ARBA" id="ARBA00022741"/>
    </source>
</evidence>
<dbReference type="Pfam" id="PF00512">
    <property type="entry name" value="HisKA"/>
    <property type="match status" value="1"/>
</dbReference>
<dbReference type="InterPro" id="IPR005467">
    <property type="entry name" value="His_kinase_dom"/>
</dbReference>
<dbReference type="AlphaFoldDB" id="A0A368Z5Z2"/>
<dbReference type="EC" id="2.7.13.3" evidence="3"/>
<evidence type="ECO:0000256" key="7">
    <source>
        <dbReference type="ARBA" id="ARBA00022679"/>
    </source>
</evidence>
<keyword evidence="8 15" id="KW-0812">Transmembrane</keyword>
<dbReference type="InterPro" id="IPR004358">
    <property type="entry name" value="Sig_transdc_His_kin-like_C"/>
</dbReference>
<comment type="subcellular location">
    <subcellularLocation>
        <location evidence="2">Cell inner membrane</location>
        <topology evidence="2">Multi-pass membrane protein</topology>
    </subcellularLocation>
</comment>
<dbReference type="InterPro" id="IPR003660">
    <property type="entry name" value="HAMP_dom"/>
</dbReference>
<dbReference type="SMART" id="SM00304">
    <property type="entry name" value="HAMP"/>
    <property type="match status" value="1"/>
</dbReference>
<dbReference type="SMART" id="SM00387">
    <property type="entry name" value="HATPase_c"/>
    <property type="match status" value="1"/>
</dbReference>
<proteinExistence type="predicted"/>
<keyword evidence="5" id="KW-0997">Cell inner membrane</keyword>
<dbReference type="PANTHER" id="PTHR44936:SF5">
    <property type="entry name" value="SENSOR HISTIDINE KINASE ENVZ"/>
    <property type="match status" value="1"/>
</dbReference>
<evidence type="ECO:0000256" key="1">
    <source>
        <dbReference type="ARBA" id="ARBA00000085"/>
    </source>
</evidence>
<keyword evidence="9" id="KW-0547">Nucleotide-binding</keyword>
<evidence type="ECO:0000256" key="13">
    <source>
        <dbReference type="ARBA" id="ARBA00023012"/>
    </source>
</evidence>
<dbReference type="InterPro" id="IPR003661">
    <property type="entry name" value="HisK_dim/P_dom"/>
</dbReference>
<gene>
    <name evidence="18" type="ORF">C7476_101644</name>
</gene>
<feature type="domain" description="Histidine kinase" evidence="16">
    <location>
        <begin position="243"/>
        <end position="444"/>
    </location>
</feature>
<dbReference type="SMART" id="SM00388">
    <property type="entry name" value="HisKA"/>
    <property type="match status" value="1"/>
</dbReference>
<evidence type="ECO:0000256" key="12">
    <source>
        <dbReference type="ARBA" id="ARBA00022989"/>
    </source>
</evidence>
<organism evidence="18 19">
    <name type="scientific">Phyllobacterium bourgognense</name>
    <dbReference type="NCBI Taxonomy" id="314236"/>
    <lineage>
        <taxon>Bacteria</taxon>
        <taxon>Pseudomonadati</taxon>
        <taxon>Pseudomonadota</taxon>
        <taxon>Alphaproteobacteria</taxon>
        <taxon>Hyphomicrobiales</taxon>
        <taxon>Phyllobacteriaceae</taxon>
        <taxon>Phyllobacterium</taxon>
    </lineage>
</organism>
<dbReference type="GO" id="GO:0000155">
    <property type="term" value="F:phosphorelay sensor kinase activity"/>
    <property type="evidence" value="ECO:0007669"/>
    <property type="project" value="InterPro"/>
</dbReference>
<evidence type="ECO:0000256" key="8">
    <source>
        <dbReference type="ARBA" id="ARBA00022692"/>
    </source>
</evidence>
<keyword evidence="13" id="KW-0902">Two-component regulatory system</keyword>
<dbReference type="Gene3D" id="1.10.287.130">
    <property type="match status" value="1"/>
</dbReference>
<evidence type="ECO:0000259" key="17">
    <source>
        <dbReference type="PROSITE" id="PS50885"/>
    </source>
</evidence>
<name>A0A368Z5Z2_9HYPH</name>